<dbReference type="SMART" id="SM01248">
    <property type="entry name" value="KaiB"/>
    <property type="match status" value="1"/>
</dbReference>
<dbReference type="RefSeq" id="WP_072836416.1">
    <property type="nucleotide sequence ID" value="NZ_FQUU01000015.1"/>
</dbReference>
<proteinExistence type="predicted"/>
<dbReference type="Gene3D" id="3.40.30.10">
    <property type="entry name" value="Glutaredoxin"/>
    <property type="match status" value="1"/>
</dbReference>
<dbReference type="InterPro" id="IPR039022">
    <property type="entry name" value="KaiB-like"/>
</dbReference>
<accession>A0A1M5DL44</accession>
<dbReference type="PANTHER" id="PTHR41709:SF2">
    <property type="entry name" value="CIRCADIAN CLOCK PROTEIN KAIB2"/>
    <property type="match status" value="1"/>
</dbReference>
<keyword evidence="3" id="KW-1185">Reference proteome</keyword>
<evidence type="ECO:0000313" key="3">
    <source>
        <dbReference type="Proteomes" id="UP000184048"/>
    </source>
</evidence>
<evidence type="ECO:0000313" key="2">
    <source>
        <dbReference type="EMBL" id="SHF67738.1"/>
    </source>
</evidence>
<dbReference type="EMBL" id="FQUU01000015">
    <property type="protein sequence ID" value="SHF67738.1"/>
    <property type="molecule type" value="Genomic_DNA"/>
</dbReference>
<dbReference type="STRING" id="1121884.SAMN02745131_03279"/>
<dbReference type="Proteomes" id="UP000184048">
    <property type="component" value="Unassembled WGS sequence"/>
</dbReference>
<name>A0A1M5DL44_9BACT</name>
<gene>
    <name evidence="2" type="ORF">SAMN02745131_03279</name>
</gene>
<dbReference type="Pfam" id="PF07689">
    <property type="entry name" value="KaiB"/>
    <property type="match status" value="1"/>
</dbReference>
<feature type="domain" description="KaiB" evidence="1">
    <location>
        <begin position="24"/>
        <end position="105"/>
    </location>
</feature>
<sequence length="107" mass="12027">MIKNESQDNTGKGPAVKEFEYVLRLYISGASTNSIKAVNNIKQICEGHIKNKYILEVIDVHQQQKLAEKEQLIALPMLIRKKPLPEKKLIGDMSDTKKVLKGLGLPD</sequence>
<organism evidence="2 3">
    <name type="scientific">Flavisolibacter ginsengisoli DSM 18119</name>
    <dbReference type="NCBI Taxonomy" id="1121884"/>
    <lineage>
        <taxon>Bacteria</taxon>
        <taxon>Pseudomonadati</taxon>
        <taxon>Bacteroidota</taxon>
        <taxon>Chitinophagia</taxon>
        <taxon>Chitinophagales</taxon>
        <taxon>Chitinophagaceae</taxon>
        <taxon>Flavisolibacter</taxon>
    </lineage>
</organism>
<dbReference type="SUPFAM" id="SSF52833">
    <property type="entry name" value="Thioredoxin-like"/>
    <property type="match status" value="1"/>
</dbReference>
<dbReference type="InterPro" id="IPR036249">
    <property type="entry name" value="Thioredoxin-like_sf"/>
</dbReference>
<evidence type="ECO:0000259" key="1">
    <source>
        <dbReference type="SMART" id="SM01248"/>
    </source>
</evidence>
<dbReference type="InterPro" id="IPR011649">
    <property type="entry name" value="KaiB_domain"/>
</dbReference>
<dbReference type="CDD" id="cd02978">
    <property type="entry name" value="KaiB_like"/>
    <property type="match status" value="1"/>
</dbReference>
<protein>
    <submittedName>
        <fullName evidence="2">Circadian clock protein KaiB</fullName>
    </submittedName>
</protein>
<dbReference type="OrthoDB" id="5458519at2"/>
<reference evidence="2 3" key="1">
    <citation type="submission" date="2016-11" db="EMBL/GenBank/DDBJ databases">
        <authorList>
            <person name="Jaros S."/>
            <person name="Januszkiewicz K."/>
            <person name="Wedrychowicz H."/>
        </authorList>
    </citation>
    <scope>NUCLEOTIDE SEQUENCE [LARGE SCALE GENOMIC DNA]</scope>
    <source>
        <strain evidence="2 3">DSM 18119</strain>
    </source>
</reference>
<dbReference type="GO" id="GO:0048511">
    <property type="term" value="P:rhythmic process"/>
    <property type="evidence" value="ECO:0007669"/>
    <property type="project" value="InterPro"/>
</dbReference>
<dbReference type="AlphaFoldDB" id="A0A1M5DL44"/>
<dbReference type="PANTHER" id="PTHR41709">
    <property type="entry name" value="KAIB-LIKE PROTEIN 1"/>
    <property type="match status" value="1"/>
</dbReference>